<evidence type="ECO:0000259" key="5">
    <source>
        <dbReference type="SMART" id="SM00478"/>
    </source>
</evidence>
<keyword evidence="7" id="KW-1185">Reference proteome</keyword>
<reference evidence="6 7" key="1">
    <citation type="submission" date="2024-01" db="EMBL/GenBank/DDBJ databases">
        <title>Niabella digestum sp. nov., isolated from waste digestion system.</title>
        <authorList>
            <person name="Zhang L."/>
        </authorList>
    </citation>
    <scope>NUCLEOTIDE SEQUENCE [LARGE SCALE GENOMIC DNA]</scope>
    <source>
        <strain evidence="6 7">A18</strain>
    </source>
</reference>
<dbReference type="Pfam" id="PF00730">
    <property type="entry name" value="HhH-GPD"/>
    <property type="match status" value="1"/>
</dbReference>
<dbReference type="RefSeq" id="WP_330973830.1">
    <property type="nucleotide sequence ID" value="NZ_JAZGLY010000002.1"/>
</dbReference>
<comment type="caution">
    <text evidence="6">The sequence shown here is derived from an EMBL/GenBank/DDBJ whole genome shotgun (WGS) entry which is preliminary data.</text>
</comment>
<dbReference type="SUPFAM" id="SSF48150">
    <property type="entry name" value="DNA-glycosylase"/>
    <property type="match status" value="1"/>
</dbReference>
<dbReference type="EMBL" id="JAZGLY010000002">
    <property type="protein sequence ID" value="MEE6186421.1"/>
    <property type="molecule type" value="Genomic_DNA"/>
</dbReference>
<dbReference type="InterPro" id="IPR003265">
    <property type="entry name" value="HhH-GPD_domain"/>
</dbReference>
<dbReference type="PANTHER" id="PTHR43003:SF5">
    <property type="entry name" value="DNA-3-METHYLADENINE GLYCOSYLASE"/>
    <property type="match status" value="1"/>
</dbReference>
<feature type="domain" description="HhH-GPD" evidence="5">
    <location>
        <begin position="40"/>
        <end position="197"/>
    </location>
</feature>
<evidence type="ECO:0000256" key="1">
    <source>
        <dbReference type="ARBA" id="ARBA00000086"/>
    </source>
</evidence>
<dbReference type="Gene3D" id="1.10.340.30">
    <property type="entry name" value="Hypothetical protein, domain 2"/>
    <property type="match status" value="1"/>
</dbReference>
<evidence type="ECO:0000256" key="2">
    <source>
        <dbReference type="ARBA" id="ARBA00012000"/>
    </source>
</evidence>
<evidence type="ECO:0000256" key="3">
    <source>
        <dbReference type="ARBA" id="ARBA00022763"/>
    </source>
</evidence>
<evidence type="ECO:0000256" key="4">
    <source>
        <dbReference type="ARBA" id="ARBA00023204"/>
    </source>
</evidence>
<gene>
    <name evidence="6" type="ORF">V2H41_03965</name>
</gene>
<dbReference type="PANTHER" id="PTHR43003">
    <property type="entry name" value="DNA-3-METHYLADENINE GLYCOSYLASE"/>
    <property type="match status" value="1"/>
</dbReference>
<name>A0ABU7RER6_9BACT</name>
<keyword evidence="3" id="KW-0227">DNA damage</keyword>
<organism evidence="6 7">
    <name type="scientific">Niabella digestorum</name>
    <dbReference type="NCBI Taxonomy" id="3117701"/>
    <lineage>
        <taxon>Bacteria</taxon>
        <taxon>Pseudomonadati</taxon>
        <taxon>Bacteroidota</taxon>
        <taxon>Chitinophagia</taxon>
        <taxon>Chitinophagales</taxon>
        <taxon>Chitinophagaceae</taxon>
        <taxon>Niabella</taxon>
    </lineage>
</organism>
<comment type="catalytic activity">
    <reaction evidence="1">
        <text>Hydrolysis of alkylated DNA, releasing 3-methyladenine, 3-methylguanine, 7-methylguanine and 7-methyladenine.</text>
        <dbReference type="EC" id="3.2.2.21"/>
    </reaction>
</comment>
<sequence>MPYRKHLSKDLILKKLIKQQGGYVLERKKNIHLHLCASIISQQLSTKVAAVIYARFMQLFNKRNPRPEDILSVTDEAFKSVGLSNSKASYIKNVCRFFIENKLTDAKLHKLSDEELVELLTQIKGVGRWTVEMLLMFTLGREDVFSVGDLGLQKAMIELYNIEYANKQELASKMEAIAERWRPYRTYACRYLWRYRDAPLVPM</sequence>
<dbReference type="EC" id="3.2.2.21" evidence="2"/>
<accession>A0ABU7RER6</accession>
<keyword evidence="4" id="KW-0234">DNA repair</keyword>
<dbReference type="Proteomes" id="UP001357452">
    <property type="component" value="Unassembled WGS sequence"/>
</dbReference>
<dbReference type="SMART" id="SM00478">
    <property type="entry name" value="ENDO3c"/>
    <property type="match status" value="1"/>
</dbReference>
<evidence type="ECO:0000313" key="7">
    <source>
        <dbReference type="Proteomes" id="UP001357452"/>
    </source>
</evidence>
<dbReference type="CDD" id="cd00056">
    <property type="entry name" value="ENDO3c"/>
    <property type="match status" value="1"/>
</dbReference>
<protein>
    <recommendedName>
        <fullName evidence="2">DNA-3-methyladenine glycosylase II</fullName>
        <ecNumber evidence="2">3.2.2.21</ecNumber>
    </recommendedName>
</protein>
<dbReference type="Gene3D" id="1.10.1670.40">
    <property type="match status" value="1"/>
</dbReference>
<dbReference type="InterPro" id="IPR051912">
    <property type="entry name" value="Alkylbase_DNA_Glycosylase/TA"/>
</dbReference>
<evidence type="ECO:0000313" key="6">
    <source>
        <dbReference type="EMBL" id="MEE6186421.1"/>
    </source>
</evidence>
<dbReference type="InterPro" id="IPR011257">
    <property type="entry name" value="DNA_glycosylase"/>
</dbReference>
<proteinExistence type="predicted"/>